<keyword evidence="1" id="KW-0472">Membrane</keyword>
<sequence>MFSRMNMFRTYRPRFLTRWLSSNGPHPLPPNPRINLRPKPLQLPTIFGLIVFSSTFTMGYYSAYQLGDFFLSDETSRSIFLPLWINFNYFFKSSYSESNLKYLDIENFSFDTQSVNKRIKFKILNLLVNNKTIAFRHLLHWANVELVNHNTSYRFQVNCPSISGLKFVATKPIDNCSITELEVTTNWAIKLINLRFFLLNQPTLQFTDISYSFVGEYDVFEDTHVGKVKVDGIVENNDIKFRNVSLVLHKNNQEIEYKVI</sequence>
<feature type="transmembrane region" description="Helical" evidence="1">
    <location>
        <begin position="43"/>
        <end position="63"/>
    </location>
</feature>
<dbReference type="OrthoDB" id="4088947at2759"/>
<protein>
    <submittedName>
        <fullName evidence="2">Uncharacterized protein</fullName>
    </submittedName>
</protein>
<dbReference type="AlphaFoldDB" id="G3BDU2"/>
<evidence type="ECO:0000313" key="2">
    <source>
        <dbReference type="EMBL" id="EGV60380.1"/>
    </source>
</evidence>
<evidence type="ECO:0000313" key="3">
    <source>
        <dbReference type="Proteomes" id="UP000000707"/>
    </source>
</evidence>
<proteinExistence type="predicted"/>
<evidence type="ECO:0000256" key="1">
    <source>
        <dbReference type="SAM" id="Phobius"/>
    </source>
</evidence>
<keyword evidence="3" id="KW-1185">Reference proteome</keyword>
<dbReference type="EMBL" id="GL996528">
    <property type="protein sequence ID" value="EGV60380.1"/>
    <property type="molecule type" value="Genomic_DNA"/>
</dbReference>
<gene>
    <name evidence="2" type="ORF">CANTEDRAFT_136864</name>
</gene>
<organism evidence="3">
    <name type="scientific">Candida tenuis (strain ATCC 10573 / BCRC 21748 / CBS 615 / JCM 9827 / NBRC 10315 / NRRL Y-1498 / VKM Y-70)</name>
    <name type="common">Yeast</name>
    <name type="synonym">Yamadazyma tenuis</name>
    <dbReference type="NCBI Taxonomy" id="590646"/>
    <lineage>
        <taxon>Eukaryota</taxon>
        <taxon>Fungi</taxon>
        <taxon>Dikarya</taxon>
        <taxon>Ascomycota</taxon>
        <taxon>Saccharomycotina</taxon>
        <taxon>Pichiomycetes</taxon>
        <taxon>Debaryomycetaceae</taxon>
        <taxon>Yamadazyma</taxon>
    </lineage>
</organism>
<keyword evidence="1" id="KW-1133">Transmembrane helix</keyword>
<keyword evidence="1" id="KW-0812">Transmembrane</keyword>
<dbReference type="HOGENOM" id="CLU_093529_0_0_1"/>
<reference evidence="2 3" key="1">
    <citation type="journal article" date="2011" name="Proc. Natl. Acad. Sci. U.S.A.">
        <title>Comparative genomics of xylose-fermenting fungi for enhanced biofuel production.</title>
        <authorList>
            <person name="Wohlbach D.J."/>
            <person name="Kuo A."/>
            <person name="Sato T.K."/>
            <person name="Potts K.M."/>
            <person name="Salamov A.A."/>
            <person name="LaButti K.M."/>
            <person name="Sun H."/>
            <person name="Clum A."/>
            <person name="Pangilinan J.L."/>
            <person name="Lindquist E.A."/>
            <person name="Lucas S."/>
            <person name="Lapidus A."/>
            <person name="Jin M."/>
            <person name="Gunawan C."/>
            <person name="Balan V."/>
            <person name="Dale B.E."/>
            <person name="Jeffries T.W."/>
            <person name="Zinkel R."/>
            <person name="Barry K.W."/>
            <person name="Grigoriev I.V."/>
            <person name="Gasch A.P."/>
        </authorList>
    </citation>
    <scope>NUCLEOTIDE SEQUENCE [LARGE SCALE GENOMIC DNA]</scope>
    <source>
        <strain evidence="3">ATCC 10573 / BCRC 21748 / CBS 615 / JCM 9827 / NBRC 10315 / NRRL Y-1498 / VKM Y-70</strain>
    </source>
</reference>
<name>G3BDU2_CANTC</name>
<accession>G3BDU2</accession>
<dbReference type="Proteomes" id="UP000000707">
    <property type="component" value="Unassembled WGS sequence"/>
</dbReference>